<keyword evidence="3" id="KW-0964">Secreted</keyword>
<proteinExistence type="inferred from homology"/>
<keyword evidence="7 10" id="KW-0720">Serine protease</keyword>
<evidence type="ECO:0000256" key="1">
    <source>
        <dbReference type="ARBA" id="ARBA00004613"/>
    </source>
</evidence>
<protein>
    <recommendedName>
        <fullName evidence="11">Peptidase S1 domain-containing protein</fullName>
    </recommendedName>
</protein>
<dbReference type="PROSITE" id="PS50240">
    <property type="entry name" value="TRYPSIN_DOM"/>
    <property type="match status" value="1"/>
</dbReference>
<dbReference type="PROSITE" id="PS00134">
    <property type="entry name" value="TRYPSIN_HIS"/>
    <property type="match status" value="1"/>
</dbReference>
<feature type="domain" description="Peptidase S1" evidence="11">
    <location>
        <begin position="1"/>
        <end position="226"/>
    </location>
</feature>
<dbReference type="SMART" id="SM00020">
    <property type="entry name" value="Tryp_SPc"/>
    <property type="match status" value="1"/>
</dbReference>
<dbReference type="InterPro" id="IPR001254">
    <property type="entry name" value="Trypsin_dom"/>
</dbReference>
<dbReference type="PROSITE" id="PS00135">
    <property type="entry name" value="TRYPSIN_SER"/>
    <property type="match status" value="1"/>
</dbReference>
<keyword evidence="5" id="KW-0732">Signal</keyword>
<evidence type="ECO:0000313" key="12">
    <source>
        <dbReference type="EMBL" id="KAK0161260.1"/>
    </source>
</evidence>
<evidence type="ECO:0000256" key="9">
    <source>
        <dbReference type="ARBA" id="ARBA00023180"/>
    </source>
</evidence>
<dbReference type="InterPro" id="IPR001314">
    <property type="entry name" value="Peptidase_S1A"/>
</dbReference>
<dbReference type="GO" id="GO:0006508">
    <property type="term" value="P:proteolysis"/>
    <property type="evidence" value="ECO:0007669"/>
    <property type="project" value="UniProtKB-KW"/>
</dbReference>
<dbReference type="Gene3D" id="2.40.10.10">
    <property type="entry name" value="Trypsin-like serine proteases"/>
    <property type="match status" value="2"/>
</dbReference>
<evidence type="ECO:0000256" key="7">
    <source>
        <dbReference type="ARBA" id="ARBA00022825"/>
    </source>
</evidence>
<evidence type="ECO:0000256" key="4">
    <source>
        <dbReference type="ARBA" id="ARBA00022670"/>
    </source>
</evidence>
<comment type="subcellular location">
    <subcellularLocation>
        <location evidence="1">Secreted</location>
    </subcellularLocation>
</comment>
<dbReference type="Proteomes" id="UP001168972">
    <property type="component" value="Unassembled WGS sequence"/>
</dbReference>
<dbReference type="CDD" id="cd00190">
    <property type="entry name" value="Tryp_SPc"/>
    <property type="match status" value="1"/>
</dbReference>
<evidence type="ECO:0000313" key="13">
    <source>
        <dbReference type="Proteomes" id="UP001168972"/>
    </source>
</evidence>
<keyword evidence="4 10" id="KW-0645">Protease</keyword>
<reference evidence="12" key="2">
    <citation type="submission" date="2023-03" db="EMBL/GenBank/DDBJ databases">
        <authorList>
            <person name="Inwood S.N."/>
            <person name="Skelly J.G."/>
            <person name="Guhlin J."/>
            <person name="Harrop T.W.R."/>
            <person name="Goldson S.G."/>
            <person name="Dearden P.K."/>
        </authorList>
    </citation>
    <scope>NUCLEOTIDE SEQUENCE</scope>
    <source>
        <strain evidence="12">Lincoln</strain>
        <tissue evidence="12">Whole body</tissue>
    </source>
</reference>
<dbReference type="EMBL" id="JAQQBR010001835">
    <property type="protein sequence ID" value="KAK0161260.1"/>
    <property type="molecule type" value="Genomic_DNA"/>
</dbReference>
<sequence length="228" mass="25471">MTSGTNIIVKLAPYTVSIELKKYHHCVGVIINEKWVMTAGHCITESKKSYRIRAGSSITLSGGSLHTVKKIVVHPKYFKDDKYRCHNDIALIKLNNKIKFDESRLRLQFCTYENLYSGIFGFVSAYADVTEKSTPQNLEYIYLKTIIKTQCDIYYKALSGISENQFCALPASPKSDTCHGDSGGPFIINNCIVGIVSWGIGCGVPNVPGVYTEVKPYRSWIAKVMGTY</sequence>
<evidence type="ECO:0000256" key="6">
    <source>
        <dbReference type="ARBA" id="ARBA00022801"/>
    </source>
</evidence>
<dbReference type="InterPro" id="IPR043504">
    <property type="entry name" value="Peptidase_S1_PA_chymotrypsin"/>
</dbReference>
<dbReference type="PANTHER" id="PTHR24276">
    <property type="entry name" value="POLYSERASE-RELATED"/>
    <property type="match status" value="1"/>
</dbReference>
<evidence type="ECO:0000256" key="8">
    <source>
        <dbReference type="ARBA" id="ARBA00023157"/>
    </source>
</evidence>
<dbReference type="GO" id="GO:0005576">
    <property type="term" value="C:extracellular region"/>
    <property type="evidence" value="ECO:0007669"/>
    <property type="project" value="UniProtKB-SubCell"/>
</dbReference>
<keyword evidence="9" id="KW-0325">Glycoprotein</keyword>
<dbReference type="AlphaFoldDB" id="A0AA39CB53"/>
<dbReference type="GO" id="GO:0004252">
    <property type="term" value="F:serine-type endopeptidase activity"/>
    <property type="evidence" value="ECO:0007669"/>
    <property type="project" value="InterPro"/>
</dbReference>
<comment type="caution">
    <text evidence="12">The sequence shown here is derived from an EMBL/GenBank/DDBJ whole genome shotgun (WGS) entry which is preliminary data.</text>
</comment>
<dbReference type="FunFam" id="2.40.10.10:FF:000068">
    <property type="entry name" value="transmembrane protease serine 2"/>
    <property type="match status" value="1"/>
</dbReference>
<dbReference type="PRINTS" id="PR00722">
    <property type="entry name" value="CHYMOTRYPSIN"/>
</dbReference>
<dbReference type="SUPFAM" id="SSF50494">
    <property type="entry name" value="Trypsin-like serine proteases"/>
    <property type="match status" value="1"/>
</dbReference>
<dbReference type="InterPro" id="IPR050430">
    <property type="entry name" value="Peptidase_S1"/>
</dbReference>
<evidence type="ECO:0000256" key="2">
    <source>
        <dbReference type="ARBA" id="ARBA00007664"/>
    </source>
</evidence>
<accession>A0AA39CB53</accession>
<dbReference type="FunFam" id="2.40.10.10:FF:000054">
    <property type="entry name" value="Complement C1r subcomponent"/>
    <property type="match status" value="1"/>
</dbReference>
<evidence type="ECO:0000259" key="11">
    <source>
        <dbReference type="PROSITE" id="PS50240"/>
    </source>
</evidence>
<evidence type="ECO:0000256" key="10">
    <source>
        <dbReference type="RuleBase" id="RU363034"/>
    </source>
</evidence>
<gene>
    <name evidence="12" type="ORF">PV327_009749</name>
</gene>
<comment type="similarity">
    <text evidence="2">Belongs to the peptidase S1 family.</text>
</comment>
<keyword evidence="13" id="KW-1185">Reference proteome</keyword>
<reference evidence="12" key="1">
    <citation type="journal article" date="2023" name="bioRxiv">
        <title>Scaffold-level genome assemblies of two parasitoid biocontrol wasps reveal the parthenogenesis mechanism and an associated novel virus.</title>
        <authorList>
            <person name="Inwood S."/>
            <person name="Skelly J."/>
            <person name="Guhlin J."/>
            <person name="Harrop T."/>
            <person name="Goldson S."/>
            <person name="Dearden P."/>
        </authorList>
    </citation>
    <scope>NUCLEOTIDE SEQUENCE</scope>
    <source>
        <strain evidence="12">Lincoln</strain>
        <tissue evidence="12">Whole body</tissue>
    </source>
</reference>
<dbReference type="InterPro" id="IPR009003">
    <property type="entry name" value="Peptidase_S1_PA"/>
</dbReference>
<keyword evidence="6 10" id="KW-0378">Hydrolase</keyword>
<organism evidence="12 13">
    <name type="scientific">Microctonus hyperodae</name>
    <name type="common">Parasitoid wasp</name>
    <dbReference type="NCBI Taxonomy" id="165561"/>
    <lineage>
        <taxon>Eukaryota</taxon>
        <taxon>Metazoa</taxon>
        <taxon>Ecdysozoa</taxon>
        <taxon>Arthropoda</taxon>
        <taxon>Hexapoda</taxon>
        <taxon>Insecta</taxon>
        <taxon>Pterygota</taxon>
        <taxon>Neoptera</taxon>
        <taxon>Endopterygota</taxon>
        <taxon>Hymenoptera</taxon>
        <taxon>Apocrita</taxon>
        <taxon>Ichneumonoidea</taxon>
        <taxon>Braconidae</taxon>
        <taxon>Euphorinae</taxon>
        <taxon>Microctonus</taxon>
    </lineage>
</organism>
<evidence type="ECO:0000256" key="5">
    <source>
        <dbReference type="ARBA" id="ARBA00022729"/>
    </source>
</evidence>
<dbReference type="PANTHER" id="PTHR24276:SF91">
    <property type="entry name" value="AT26814P-RELATED"/>
    <property type="match status" value="1"/>
</dbReference>
<evidence type="ECO:0000256" key="3">
    <source>
        <dbReference type="ARBA" id="ARBA00022525"/>
    </source>
</evidence>
<keyword evidence="8" id="KW-1015">Disulfide bond</keyword>
<dbReference type="InterPro" id="IPR033116">
    <property type="entry name" value="TRYPSIN_SER"/>
</dbReference>
<name>A0AA39CB53_MICHY</name>
<dbReference type="InterPro" id="IPR018114">
    <property type="entry name" value="TRYPSIN_HIS"/>
</dbReference>
<dbReference type="Pfam" id="PF00089">
    <property type="entry name" value="Trypsin"/>
    <property type="match status" value="1"/>
</dbReference>